<feature type="non-terminal residue" evidence="1">
    <location>
        <position position="92"/>
    </location>
</feature>
<sequence length="92" mass="10163">MQQRHSYLRPAPGAEQGSTAGEELLHWLRAHDDVSLVAYSPILQGLYETDIPDVWSFYASSDAENRLAALAKVVADLGVTRSQVVLPWLVSK</sequence>
<dbReference type="Gene3D" id="3.20.20.100">
    <property type="entry name" value="NADP-dependent oxidoreductase domain"/>
    <property type="match status" value="1"/>
</dbReference>
<comment type="caution">
    <text evidence="1">The sequence shown here is derived from an EMBL/GenBank/DDBJ whole genome shotgun (WGS) entry which is preliminary data.</text>
</comment>
<proteinExistence type="predicted"/>
<keyword evidence="2" id="KW-1185">Reference proteome</keyword>
<dbReference type="Proteomes" id="UP001597045">
    <property type="component" value="Unassembled WGS sequence"/>
</dbReference>
<protein>
    <submittedName>
        <fullName evidence="1">Aldo/keto reductase</fullName>
    </submittedName>
</protein>
<name>A0ABW3MI55_9PSEU</name>
<gene>
    <name evidence="1" type="ORF">ACFQ1S_34625</name>
</gene>
<organism evidence="1 2">
    <name type="scientific">Kibdelosporangium lantanae</name>
    <dbReference type="NCBI Taxonomy" id="1497396"/>
    <lineage>
        <taxon>Bacteria</taxon>
        <taxon>Bacillati</taxon>
        <taxon>Actinomycetota</taxon>
        <taxon>Actinomycetes</taxon>
        <taxon>Pseudonocardiales</taxon>
        <taxon>Pseudonocardiaceae</taxon>
        <taxon>Kibdelosporangium</taxon>
    </lineage>
</organism>
<dbReference type="SUPFAM" id="SSF51430">
    <property type="entry name" value="NAD(P)-linked oxidoreductase"/>
    <property type="match status" value="1"/>
</dbReference>
<dbReference type="EMBL" id="JBHTIS010002741">
    <property type="protein sequence ID" value="MFD1050298.1"/>
    <property type="molecule type" value="Genomic_DNA"/>
</dbReference>
<evidence type="ECO:0000313" key="2">
    <source>
        <dbReference type="Proteomes" id="UP001597045"/>
    </source>
</evidence>
<evidence type="ECO:0000313" key="1">
    <source>
        <dbReference type="EMBL" id="MFD1050298.1"/>
    </source>
</evidence>
<accession>A0ABW3MI55</accession>
<dbReference type="InterPro" id="IPR036812">
    <property type="entry name" value="NAD(P)_OxRdtase_dom_sf"/>
</dbReference>
<reference evidence="2" key="1">
    <citation type="journal article" date="2019" name="Int. J. Syst. Evol. Microbiol.">
        <title>The Global Catalogue of Microorganisms (GCM) 10K type strain sequencing project: providing services to taxonomists for standard genome sequencing and annotation.</title>
        <authorList>
            <consortium name="The Broad Institute Genomics Platform"/>
            <consortium name="The Broad Institute Genome Sequencing Center for Infectious Disease"/>
            <person name="Wu L."/>
            <person name="Ma J."/>
        </authorList>
    </citation>
    <scope>NUCLEOTIDE SEQUENCE [LARGE SCALE GENOMIC DNA]</scope>
    <source>
        <strain evidence="2">JCM 31486</strain>
    </source>
</reference>